<keyword evidence="2" id="KW-1185">Reference proteome</keyword>
<dbReference type="Proteomes" id="UP001056120">
    <property type="component" value="Linkage Group LG23"/>
</dbReference>
<accession>A0ACB9B544</accession>
<dbReference type="EMBL" id="CM042040">
    <property type="protein sequence ID" value="KAI3717592.1"/>
    <property type="molecule type" value="Genomic_DNA"/>
</dbReference>
<evidence type="ECO:0000313" key="2">
    <source>
        <dbReference type="Proteomes" id="UP001056120"/>
    </source>
</evidence>
<gene>
    <name evidence="1" type="ORF">L1987_69308</name>
</gene>
<evidence type="ECO:0000313" key="1">
    <source>
        <dbReference type="EMBL" id="KAI3717592.1"/>
    </source>
</evidence>
<name>A0ACB9B544_9ASTR</name>
<organism evidence="1 2">
    <name type="scientific">Smallanthus sonchifolius</name>
    <dbReference type="NCBI Taxonomy" id="185202"/>
    <lineage>
        <taxon>Eukaryota</taxon>
        <taxon>Viridiplantae</taxon>
        <taxon>Streptophyta</taxon>
        <taxon>Embryophyta</taxon>
        <taxon>Tracheophyta</taxon>
        <taxon>Spermatophyta</taxon>
        <taxon>Magnoliopsida</taxon>
        <taxon>eudicotyledons</taxon>
        <taxon>Gunneridae</taxon>
        <taxon>Pentapetalae</taxon>
        <taxon>asterids</taxon>
        <taxon>campanulids</taxon>
        <taxon>Asterales</taxon>
        <taxon>Asteraceae</taxon>
        <taxon>Asteroideae</taxon>
        <taxon>Heliantheae alliance</taxon>
        <taxon>Millerieae</taxon>
        <taxon>Smallanthus</taxon>
    </lineage>
</organism>
<protein>
    <submittedName>
        <fullName evidence="1">Uncharacterized protein</fullName>
    </submittedName>
</protein>
<comment type="caution">
    <text evidence="1">The sequence shown here is derived from an EMBL/GenBank/DDBJ whole genome shotgun (WGS) entry which is preliminary data.</text>
</comment>
<proteinExistence type="predicted"/>
<reference evidence="2" key="1">
    <citation type="journal article" date="2022" name="Mol. Ecol. Resour.">
        <title>The genomes of chicory, endive, great burdock and yacon provide insights into Asteraceae palaeo-polyploidization history and plant inulin production.</title>
        <authorList>
            <person name="Fan W."/>
            <person name="Wang S."/>
            <person name="Wang H."/>
            <person name="Wang A."/>
            <person name="Jiang F."/>
            <person name="Liu H."/>
            <person name="Zhao H."/>
            <person name="Xu D."/>
            <person name="Zhang Y."/>
        </authorList>
    </citation>
    <scope>NUCLEOTIDE SEQUENCE [LARGE SCALE GENOMIC DNA]</scope>
    <source>
        <strain evidence="2">cv. Yunnan</strain>
    </source>
</reference>
<sequence>MEDSFKVRIDKAFGSLQSSSSSSSSIQCTPSSLWCLTDEEIERNKWIQDKVESNKDKDEHLHRLKDPKPYSPIFQGLLAEPSTSGQNMESDIQELDEDDDEEDEKQLLTKPDDHSNEEWDIRSSVGMDCTLDKEEEEDAYDRVAVGNEESADQFYMKDVNDYEVETDSNNELPNSFTDVIRDPRANHMAAKLRLKEDDDSARKLGLQISEDNPIQKLDETATELKVNETSGSKVATFLPQISSSVPDYVRNPSKYTHYTFDSMDGVDEESYQKAYMDLFSSLNGSAAMEIQDDVSINSATSIIFTPKKKSSDVSMKISKVDGYEDKKVVPISIADDEVCMMDEDEPAMATNRSSRLQKSGRRYRTKGSTSLE</sequence>
<reference evidence="1 2" key="2">
    <citation type="journal article" date="2022" name="Mol. Ecol. Resour.">
        <title>The genomes of chicory, endive, great burdock and yacon provide insights into Asteraceae paleo-polyploidization history and plant inulin production.</title>
        <authorList>
            <person name="Fan W."/>
            <person name="Wang S."/>
            <person name="Wang H."/>
            <person name="Wang A."/>
            <person name="Jiang F."/>
            <person name="Liu H."/>
            <person name="Zhao H."/>
            <person name="Xu D."/>
            <person name="Zhang Y."/>
        </authorList>
    </citation>
    <scope>NUCLEOTIDE SEQUENCE [LARGE SCALE GENOMIC DNA]</scope>
    <source>
        <strain evidence="2">cv. Yunnan</strain>
        <tissue evidence="1">Leaves</tissue>
    </source>
</reference>